<organism evidence="2 3">
    <name type="scientific">Candidatus Entotheonella gemina</name>
    <dbReference type="NCBI Taxonomy" id="1429439"/>
    <lineage>
        <taxon>Bacteria</taxon>
        <taxon>Pseudomonadati</taxon>
        <taxon>Nitrospinota/Tectimicrobiota group</taxon>
        <taxon>Candidatus Tectimicrobiota</taxon>
        <taxon>Candidatus Entotheonellia</taxon>
        <taxon>Candidatus Entotheonellales</taxon>
        <taxon>Candidatus Entotheonellaceae</taxon>
        <taxon>Candidatus Entotheonella</taxon>
    </lineage>
</organism>
<dbReference type="Proteomes" id="UP000019140">
    <property type="component" value="Unassembled WGS sequence"/>
</dbReference>
<name>W4L1R1_9BACT</name>
<sequence length="56" mass="6678">MSLFGRRNESNTSRDMEYDRKKLRKSTSVGLCFSVQSLQDQIRFIRISVLYNFIQN</sequence>
<dbReference type="EMBL" id="AZHX01003155">
    <property type="protein sequence ID" value="ETW92023.1"/>
    <property type="molecule type" value="Genomic_DNA"/>
</dbReference>
<gene>
    <name evidence="2" type="ORF">ETSY2_54840</name>
</gene>
<keyword evidence="3" id="KW-1185">Reference proteome</keyword>
<protein>
    <submittedName>
        <fullName evidence="2">Uncharacterized protein</fullName>
    </submittedName>
</protein>
<reference evidence="2 3" key="1">
    <citation type="journal article" date="2014" name="Nature">
        <title>An environmental bacterial taxon with a large and distinct metabolic repertoire.</title>
        <authorList>
            <person name="Wilson M.C."/>
            <person name="Mori T."/>
            <person name="Ruckert C."/>
            <person name="Uria A.R."/>
            <person name="Helf M.J."/>
            <person name="Takada K."/>
            <person name="Gernert C."/>
            <person name="Steffens U.A."/>
            <person name="Heycke N."/>
            <person name="Schmitt S."/>
            <person name="Rinke C."/>
            <person name="Helfrich E.J."/>
            <person name="Brachmann A.O."/>
            <person name="Gurgui C."/>
            <person name="Wakimoto T."/>
            <person name="Kracht M."/>
            <person name="Crusemann M."/>
            <person name="Hentschel U."/>
            <person name="Abe I."/>
            <person name="Matsunaga S."/>
            <person name="Kalinowski J."/>
            <person name="Takeyama H."/>
            <person name="Piel J."/>
        </authorList>
    </citation>
    <scope>NUCLEOTIDE SEQUENCE [LARGE SCALE GENOMIC DNA]</scope>
    <source>
        <strain evidence="3">TSY2</strain>
    </source>
</reference>
<evidence type="ECO:0000313" key="3">
    <source>
        <dbReference type="Proteomes" id="UP000019140"/>
    </source>
</evidence>
<feature type="region of interest" description="Disordered" evidence="1">
    <location>
        <begin position="1"/>
        <end position="22"/>
    </location>
</feature>
<evidence type="ECO:0000256" key="1">
    <source>
        <dbReference type="SAM" id="MobiDB-lite"/>
    </source>
</evidence>
<dbReference type="AlphaFoldDB" id="W4L1R1"/>
<feature type="compositionally biased region" description="Basic and acidic residues" evidence="1">
    <location>
        <begin position="1"/>
        <end position="20"/>
    </location>
</feature>
<evidence type="ECO:0000313" key="2">
    <source>
        <dbReference type="EMBL" id="ETW92023.1"/>
    </source>
</evidence>
<proteinExistence type="predicted"/>
<comment type="caution">
    <text evidence="2">The sequence shown here is derived from an EMBL/GenBank/DDBJ whole genome shotgun (WGS) entry which is preliminary data.</text>
</comment>
<accession>W4L1R1</accession>
<dbReference type="HOGENOM" id="CLU_3005565_0_0_7"/>